<reference evidence="2 3" key="1">
    <citation type="journal article" date="2023" name="Arcadia Sci">
        <title>De novo assembly of a long-read Amblyomma americanum tick genome.</title>
        <authorList>
            <person name="Chou S."/>
            <person name="Poskanzer K.E."/>
            <person name="Rollins M."/>
            <person name="Thuy-Boun P.S."/>
        </authorList>
    </citation>
    <scope>NUCLEOTIDE SEQUENCE [LARGE SCALE GENOMIC DNA]</scope>
    <source>
        <strain evidence="2">F_SG_1</strain>
        <tissue evidence="2">Salivary glands</tissue>
    </source>
</reference>
<dbReference type="Proteomes" id="UP001321473">
    <property type="component" value="Unassembled WGS sequence"/>
</dbReference>
<gene>
    <name evidence="2" type="ORF">V5799_009164</name>
</gene>
<keyword evidence="1" id="KW-0472">Membrane</keyword>
<feature type="transmembrane region" description="Helical" evidence="1">
    <location>
        <begin position="33"/>
        <end position="56"/>
    </location>
</feature>
<evidence type="ECO:0000313" key="3">
    <source>
        <dbReference type="Proteomes" id="UP001321473"/>
    </source>
</evidence>
<evidence type="ECO:0000256" key="1">
    <source>
        <dbReference type="SAM" id="Phobius"/>
    </source>
</evidence>
<keyword evidence="1" id="KW-1133">Transmembrane helix</keyword>
<protein>
    <submittedName>
        <fullName evidence="2">Uncharacterized protein</fullName>
    </submittedName>
</protein>
<proteinExistence type="predicted"/>
<keyword evidence="1" id="KW-0812">Transmembrane</keyword>
<sequence>MAARSAAVVVVSPVADELPVSPTPRRVPRPGAIAIPAAFGVMFVAAVACALVWVVLSLPPRPGRKNTTQNPFCCPEEAAQLFAVIDKEHSPCKDFFAHVCKNAIKEGVVKEDVTKDILPLCRELTAGVAPVRSASCCHDCHEPAHRTGSSGGVALPVIHQPSGSRLLDALECALKPVSQNGEEACDLHHNLVYENEA</sequence>
<evidence type="ECO:0000313" key="2">
    <source>
        <dbReference type="EMBL" id="KAK8784475.1"/>
    </source>
</evidence>
<name>A0AAQ4FCV2_AMBAM</name>
<organism evidence="2 3">
    <name type="scientific">Amblyomma americanum</name>
    <name type="common">Lone star tick</name>
    <dbReference type="NCBI Taxonomy" id="6943"/>
    <lineage>
        <taxon>Eukaryota</taxon>
        <taxon>Metazoa</taxon>
        <taxon>Ecdysozoa</taxon>
        <taxon>Arthropoda</taxon>
        <taxon>Chelicerata</taxon>
        <taxon>Arachnida</taxon>
        <taxon>Acari</taxon>
        <taxon>Parasitiformes</taxon>
        <taxon>Ixodida</taxon>
        <taxon>Ixodoidea</taxon>
        <taxon>Ixodidae</taxon>
        <taxon>Amblyomminae</taxon>
        <taxon>Amblyomma</taxon>
    </lineage>
</organism>
<dbReference type="AlphaFoldDB" id="A0AAQ4FCV2"/>
<accession>A0AAQ4FCV2</accession>
<comment type="caution">
    <text evidence="2">The sequence shown here is derived from an EMBL/GenBank/DDBJ whole genome shotgun (WGS) entry which is preliminary data.</text>
</comment>
<dbReference type="EMBL" id="JARKHS020004526">
    <property type="protein sequence ID" value="KAK8784475.1"/>
    <property type="molecule type" value="Genomic_DNA"/>
</dbReference>
<keyword evidence="3" id="KW-1185">Reference proteome</keyword>